<gene>
    <name evidence="1" type="ORF">PGX00_19445</name>
</gene>
<sequence>MRELEPYNYLWWKQLTTLYIYTEQHNKALITLQQADRAGFELSEQLLILMAQLYAQNKVPQKAGETYARLKSLESRPELLAQQATYWQLAKEWSKASSSWRKAATLDQKYYWQHTLLMLKLNDFTAALASINQLSEITSDVLLAKTQALSALGHRSQALQVVTELHKVDPSDNSLHWIKYLTKD</sequence>
<dbReference type="Gene3D" id="1.25.40.10">
    <property type="entry name" value="Tetratricopeptide repeat domain"/>
    <property type="match status" value="1"/>
</dbReference>
<evidence type="ECO:0008006" key="3">
    <source>
        <dbReference type="Google" id="ProtNLM"/>
    </source>
</evidence>
<keyword evidence="2" id="KW-1185">Reference proteome</keyword>
<reference evidence="1 2" key="1">
    <citation type="submission" date="2023-01" db="EMBL/GenBank/DDBJ databases">
        <title>Vibrio sp. KJ40-1 sp.nov, isolated from marine algae.</title>
        <authorList>
            <person name="Butt M."/>
            <person name="Kim J.M.J."/>
            <person name="Jeon C.O.C."/>
        </authorList>
    </citation>
    <scope>NUCLEOTIDE SEQUENCE [LARGE SCALE GENOMIC DNA]</scope>
    <source>
        <strain evidence="1 2">KJ40-1</strain>
    </source>
</reference>
<dbReference type="Proteomes" id="UP001210678">
    <property type="component" value="Unassembled WGS sequence"/>
</dbReference>
<evidence type="ECO:0000313" key="1">
    <source>
        <dbReference type="EMBL" id="MDB1125714.1"/>
    </source>
</evidence>
<name>A0ABT4YXH6_9VIBR</name>
<organism evidence="1 2">
    <name type="scientific">Vibrio algarum</name>
    <dbReference type="NCBI Taxonomy" id="3020714"/>
    <lineage>
        <taxon>Bacteria</taxon>
        <taxon>Pseudomonadati</taxon>
        <taxon>Pseudomonadota</taxon>
        <taxon>Gammaproteobacteria</taxon>
        <taxon>Vibrionales</taxon>
        <taxon>Vibrionaceae</taxon>
        <taxon>Vibrio</taxon>
    </lineage>
</organism>
<dbReference type="SUPFAM" id="SSF48452">
    <property type="entry name" value="TPR-like"/>
    <property type="match status" value="1"/>
</dbReference>
<protein>
    <recommendedName>
        <fullName evidence="3">Tetratricopeptide repeat protein</fullName>
    </recommendedName>
</protein>
<accession>A0ABT4YXH6</accession>
<proteinExistence type="predicted"/>
<dbReference type="EMBL" id="JAQLOI010000003">
    <property type="protein sequence ID" value="MDB1125714.1"/>
    <property type="molecule type" value="Genomic_DNA"/>
</dbReference>
<dbReference type="RefSeq" id="WP_272139667.1">
    <property type="nucleotide sequence ID" value="NZ_JAQLOI010000003.1"/>
</dbReference>
<comment type="caution">
    <text evidence="1">The sequence shown here is derived from an EMBL/GenBank/DDBJ whole genome shotgun (WGS) entry which is preliminary data.</text>
</comment>
<dbReference type="InterPro" id="IPR011990">
    <property type="entry name" value="TPR-like_helical_dom_sf"/>
</dbReference>
<evidence type="ECO:0000313" key="2">
    <source>
        <dbReference type="Proteomes" id="UP001210678"/>
    </source>
</evidence>